<dbReference type="PANTHER" id="PTHR43278">
    <property type="entry name" value="NAD(P)H-DEPENDENT FMN-CONTAINING OXIDOREDUCTASE YWQN-RELATED"/>
    <property type="match status" value="1"/>
</dbReference>
<sequence>MNPEIIIINASPRKSGNCRNISEDIEKILKKRGILATRFDIYDMNIEYCDACGYCEKTGKCRIKDDMTPMYEMFDKSYGTVVVCPVYFDSVSAKMKTLIDRIQAVYCSKFILKNSIIARNKKRIGMNIAVGGADSYDTQFGGYDITMDFFFRSINSRSSSNIKMTSSDRIGYLENEDFRKKLLSEAENYAEQIEKLKRGDE</sequence>
<dbReference type="Gene3D" id="3.40.50.360">
    <property type="match status" value="1"/>
</dbReference>
<evidence type="ECO:0000259" key="3">
    <source>
        <dbReference type="Pfam" id="PF03358"/>
    </source>
</evidence>
<dbReference type="RefSeq" id="WP_142536119.1">
    <property type="nucleotide sequence ID" value="NZ_SGJB01000010.1"/>
</dbReference>
<keyword evidence="1" id="KW-0285">Flavoprotein</keyword>
<keyword evidence="2" id="KW-0288">FMN</keyword>
<reference evidence="4 5" key="1">
    <citation type="submission" date="2019-02" db="EMBL/GenBank/DDBJ databases">
        <title>Peptostreptococcaceae bacterium ZHW00191 nov., a new bacterium isolated from the human gut.</title>
        <authorList>
            <person name="Zhou H.-W."/>
            <person name="Chen X.-J."/>
        </authorList>
    </citation>
    <scope>NUCLEOTIDE SEQUENCE [LARGE SCALE GENOMIC DNA]</scope>
    <source>
        <strain evidence="4 5">ZHW00191</strain>
    </source>
</reference>
<dbReference type="AlphaFoldDB" id="A0A544QUV6"/>
<dbReference type="OrthoDB" id="9805976at2"/>
<gene>
    <name evidence="4" type="ORF">EXD82_06550</name>
</gene>
<evidence type="ECO:0000256" key="1">
    <source>
        <dbReference type="ARBA" id="ARBA00022630"/>
    </source>
</evidence>
<dbReference type="PANTHER" id="PTHR43278:SF4">
    <property type="entry name" value="NAD(P)H-DEPENDENT FMN-CONTAINING OXIDOREDUCTASE YWQN-RELATED"/>
    <property type="match status" value="1"/>
</dbReference>
<evidence type="ECO:0000313" key="5">
    <source>
        <dbReference type="Proteomes" id="UP000317863"/>
    </source>
</evidence>
<dbReference type="InterPro" id="IPR029039">
    <property type="entry name" value="Flavoprotein-like_sf"/>
</dbReference>
<dbReference type="InterPro" id="IPR005025">
    <property type="entry name" value="FMN_Rdtase-like_dom"/>
</dbReference>
<name>A0A544QUV6_9FIRM</name>
<dbReference type="Proteomes" id="UP000317863">
    <property type="component" value="Unassembled WGS sequence"/>
</dbReference>
<dbReference type="Pfam" id="PF03358">
    <property type="entry name" value="FMN_red"/>
    <property type="match status" value="1"/>
</dbReference>
<organism evidence="4 5">
    <name type="scientific">Peptacetobacter hominis</name>
    <dbReference type="NCBI Taxonomy" id="2743610"/>
    <lineage>
        <taxon>Bacteria</taxon>
        <taxon>Bacillati</taxon>
        <taxon>Bacillota</taxon>
        <taxon>Clostridia</taxon>
        <taxon>Peptostreptococcales</taxon>
        <taxon>Peptostreptococcaceae</taxon>
        <taxon>Peptacetobacter</taxon>
    </lineage>
</organism>
<dbReference type="GO" id="GO:0016491">
    <property type="term" value="F:oxidoreductase activity"/>
    <property type="evidence" value="ECO:0007669"/>
    <property type="project" value="InterPro"/>
</dbReference>
<protein>
    <submittedName>
        <fullName evidence="4">Flavodoxin family protein</fullName>
    </submittedName>
</protein>
<evidence type="ECO:0000256" key="2">
    <source>
        <dbReference type="ARBA" id="ARBA00022643"/>
    </source>
</evidence>
<dbReference type="EMBL" id="SGJB01000010">
    <property type="protein sequence ID" value="TQQ84460.1"/>
    <property type="molecule type" value="Genomic_DNA"/>
</dbReference>
<comment type="caution">
    <text evidence="4">The sequence shown here is derived from an EMBL/GenBank/DDBJ whole genome shotgun (WGS) entry which is preliminary data.</text>
</comment>
<dbReference type="SUPFAM" id="SSF52218">
    <property type="entry name" value="Flavoproteins"/>
    <property type="match status" value="1"/>
</dbReference>
<dbReference type="InterPro" id="IPR051796">
    <property type="entry name" value="ISF_SsuE-like"/>
</dbReference>
<proteinExistence type="predicted"/>
<accession>A0A544QUV6</accession>
<feature type="domain" description="NADPH-dependent FMN reductase-like" evidence="3">
    <location>
        <begin position="4"/>
        <end position="107"/>
    </location>
</feature>
<keyword evidence="5" id="KW-1185">Reference proteome</keyword>
<evidence type="ECO:0000313" key="4">
    <source>
        <dbReference type="EMBL" id="TQQ84460.1"/>
    </source>
</evidence>